<dbReference type="CDD" id="cd08420">
    <property type="entry name" value="PBP2_CysL_like"/>
    <property type="match status" value="1"/>
</dbReference>
<keyword evidence="2" id="KW-0805">Transcription regulation</keyword>
<gene>
    <name evidence="7" type="ORF">FG385_15795</name>
</gene>
<dbReference type="InterPro" id="IPR005119">
    <property type="entry name" value="LysR_subst-bd"/>
</dbReference>
<dbReference type="InterPro" id="IPR036388">
    <property type="entry name" value="WH-like_DNA-bd_sf"/>
</dbReference>
<evidence type="ECO:0000313" key="8">
    <source>
        <dbReference type="Proteomes" id="UP000305546"/>
    </source>
</evidence>
<dbReference type="Proteomes" id="UP000305546">
    <property type="component" value="Unassembled WGS sequence"/>
</dbReference>
<dbReference type="InterPro" id="IPR036390">
    <property type="entry name" value="WH_DNA-bd_sf"/>
</dbReference>
<dbReference type="PANTHER" id="PTHR30126">
    <property type="entry name" value="HTH-TYPE TRANSCRIPTIONAL REGULATOR"/>
    <property type="match status" value="1"/>
</dbReference>
<dbReference type="SUPFAM" id="SSF53850">
    <property type="entry name" value="Periplasmic binding protein-like II"/>
    <property type="match status" value="1"/>
</dbReference>
<dbReference type="Gene3D" id="3.40.190.10">
    <property type="entry name" value="Periplasmic binding protein-like II"/>
    <property type="match status" value="2"/>
</dbReference>
<dbReference type="Pfam" id="PF00126">
    <property type="entry name" value="HTH_1"/>
    <property type="match status" value="1"/>
</dbReference>
<comment type="similarity">
    <text evidence="1">Belongs to the LysR transcriptional regulatory family.</text>
</comment>
<protein>
    <submittedName>
        <fullName evidence="7">LysR family transcriptional regulator</fullName>
    </submittedName>
</protein>
<evidence type="ECO:0000259" key="6">
    <source>
        <dbReference type="PROSITE" id="PS50931"/>
    </source>
</evidence>
<evidence type="ECO:0000256" key="5">
    <source>
        <dbReference type="SAM" id="MobiDB-lite"/>
    </source>
</evidence>
<dbReference type="GO" id="GO:0003700">
    <property type="term" value="F:DNA-binding transcription factor activity"/>
    <property type="evidence" value="ECO:0007669"/>
    <property type="project" value="InterPro"/>
</dbReference>
<name>A0A5C4M186_9PSEU</name>
<feature type="region of interest" description="Disordered" evidence="5">
    <location>
        <begin position="378"/>
        <end position="397"/>
    </location>
</feature>
<dbReference type="GO" id="GO:0000976">
    <property type="term" value="F:transcription cis-regulatory region binding"/>
    <property type="evidence" value="ECO:0007669"/>
    <property type="project" value="TreeGrafter"/>
</dbReference>
<dbReference type="PROSITE" id="PS50931">
    <property type="entry name" value="HTH_LYSR"/>
    <property type="match status" value="1"/>
</dbReference>
<dbReference type="EMBL" id="VDFW01000012">
    <property type="protein sequence ID" value="TNC25108.1"/>
    <property type="molecule type" value="Genomic_DNA"/>
</dbReference>
<evidence type="ECO:0000256" key="3">
    <source>
        <dbReference type="ARBA" id="ARBA00023125"/>
    </source>
</evidence>
<keyword evidence="4" id="KW-0804">Transcription</keyword>
<proteinExistence type="inferred from homology"/>
<keyword evidence="8" id="KW-1185">Reference proteome</keyword>
<dbReference type="InterPro" id="IPR000847">
    <property type="entry name" value="LysR_HTH_N"/>
</dbReference>
<dbReference type="Pfam" id="PF03466">
    <property type="entry name" value="LysR_substrate"/>
    <property type="match status" value="1"/>
</dbReference>
<dbReference type="Gene3D" id="1.10.10.10">
    <property type="entry name" value="Winged helix-like DNA-binding domain superfamily/Winged helix DNA-binding domain"/>
    <property type="match status" value="1"/>
</dbReference>
<dbReference type="PRINTS" id="PR00039">
    <property type="entry name" value="HTHLYSR"/>
</dbReference>
<accession>A0A5C4M186</accession>
<evidence type="ECO:0000256" key="1">
    <source>
        <dbReference type="ARBA" id="ARBA00009437"/>
    </source>
</evidence>
<reference evidence="7 8" key="1">
    <citation type="submission" date="2019-06" db="EMBL/GenBank/DDBJ databases">
        <title>Amycolatopsis alkalitolerans sp. nov., isolated from Gastrodia elata Blume.</title>
        <authorList>
            <person name="Narsing Rao M.P."/>
            <person name="Li W.J."/>
        </authorList>
    </citation>
    <scope>NUCLEOTIDE SEQUENCE [LARGE SCALE GENOMIC DNA]</scope>
    <source>
        <strain evidence="7 8">SYSUP0005</strain>
    </source>
</reference>
<evidence type="ECO:0000313" key="7">
    <source>
        <dbReference type="EMBL" id="TNC25108.1"/>
    </source>
</evidence>
<evidence type="ECO:0000256" key="2">
    <source>
        <dbReference type="ARBA" id="ARBA00023015"/>
    </source>
</evidence>
<evidence type="ECO:0000256" key="4">
    <source>
        <dbReference type="ARBA" id="ARBA00023163"/>
    </source>
</evidence>
<comment type="caution">
    <text evidence="7">The sequence shown here is derived from an EMBL/GenBank/DDBJ whole genome shotgun (WGS) entry which is preliminary data.</text>
</comment>
<dbReference type="AlphaFoldDB" id="A0A5C4M186"/>
<dbReference type="PANTHER" id="PTHR30126:SF39">
    <property type="entry name" value="HTH-TYPE TRANSCRIPTIONAL REGULATOR CYSL"/>
    <property type="match status" value="1"/>
</dbReference>
<dbReference type="SUPFAM" id="SSF46785">
    <property type="entry name" value="Winged helix' DNA-binding domain"/>
    <property type="match status" value="1"/>
</dbReference>
<organism evidence="7 8">
    <name type="scientific">Amycolatopsis alkalitolerans</name>
    <dbReference type="NCBI Taxonomy" id="2547244"/>
    <lineage>
        <taxon>Bacteria</taxon>
        <taxon>Bacillati</taxon>
        <taxon>Actinomycetota</taxon>
        <taxon>Actinomycetes</taxon>
        <taxon>Pseudonocardiales</taxon>
        <taxon>Pseudonocardiaceae</taxon>
        <taxon>Amycolatopsis</taxon>
    </lineage>
</organism>
<keyword evidence="3" id="KW-0238">DNA-binding</keyword>
<feature type="domain" description="HTH lysR-type" evidence="6">
    <location>
        <begin position="83"/>
        <end position="140"/>
    </location>
</feature>
<sequence>MARLHQPPGPGKCQQVQEIIRAWFRHSPSVQDCTPMCATTGSCGLPQSAHARLHGPETRGDKLRASRTTRDGRSTMILPPSVPELVDLDLLLCVERLGSLSKAARAHAMSQPTVSTRIQALERRLGLRLLERTYTGCSLTPSGRMVAQWARGVVEAADKLAAGTAALRDVQRGRLRLVSSLTVADNLMPCWLIELRERLPHMAVELQVRNSRDVVEQVAAGQIDIGFVEDPCDHSGLAQVVVGGDELVVVVAPGHPWAGRTTPVTRAELTEVPLVLRERGSGTRETLERALGGLDDGHPHLELGSTNAVKGTVLAGAGAAVLSRMSVRSELENRELVQVPLAGVRLVRQFRASWRRNVELSPAAQILVTIASRKAPETTHLQARHTTGRSLAGVDAA</sequence>